<proteinExistence type="inferred from homology"/>
<keyword evidence="2 9" id="KW-0813">Transport</keyword>
<evidence type="ECO:0000256" key="3">
    <source>
        <dbReference type="ARBA" id="ARBA00022692"/>
    </source>
</evidence>
<dbReference type="GO" id="GO:0012505">
    <property type="term" value="C:endomembrane system"/>
    <property type="evidence" value="ECO:0007669"/>
    <property type="project" value="UniProtKB-SubCell"/>
</dbReference>
<name>A0A366HRG5_9BACT</name>
<dbReference type="GO" id="GO:0000287">
    <property type="term" value="F:magnesium ion binding"/>
    <property type="evidence" value="ECO:0007669"/>
    <property type="project" value="UniProtKB-UniRule"/>
</dbReference>
<comment type="similarity">
    <text evidence="9">Belongs to the H(+)-translocating pyrophosphatase (TC 3.A.10) family. K(+)-insensitive subfamily.</text>
</comment>
<dbReference type="EMBL" id="QNRR01000002">
    <property type="protein sequence ID" value="RBP46271.1"/>
    <property type="molecule type" value="Genomic_DNA"/>
</dbReference>
<dbReference type="Proteomes" id="UP000253426">
    <property type="component" value="Unassembled WGS sequence"/>
</dbReference>
<gene>
    <name evidence="9" type="primary">hppA</name>
    <name evidence="10" type="ORF">DES53_102659</name>
</gene>
<evidence type="ECO:0000256" key="9">
    <source>
        <dbReference type="HAMAP-Rule" id="MF_01129"/>
    </source>
</evidence>
<dbReference type="GO" id="GO:0004427">
    <property type="term" value="F:inorganic diphosphate phosphatase activity"/>
    <property type="evidence" value="ECO:0007669"/>
    <property type="project" value="UniProtKB-UniRule"/>
</dbReference>
<keyword evidence="5 9" id="KW-1278">Translocase</keyword>
<keyword evidence="6 9" id="KW-1133">Transmembrane helix</keyword>
<dbReference type="GO" id="GO:0009678">
    <property type="term" value="F:diphosphate hydrolysis-driven proton transmembrane transporter activity"/>
    <property type="evidence" value="ECO:0007669"/>
    <property type="project" value="UniProtKB-UniRule"/>
</dbReference>
<keyword evidence="7 9" id="KW-0406">Ion transport</keyword>
<dbReference type="NCBIfam" id="NF001960">
    <property type="entry name" value="PRK00733.3-5"/>
    <property type="match status" value="1"/>
</dbReference>
<keyword evidence="8 9" id="KW-0472">Membrane</keyword>
<evidence type="ECO:0000256" key="7">
    <source>
        <dbReference type="ARBA" id="ARBA00023065"/>
    </source>
</evidence>
<feature type="transmembrane region" description="Helical" evidence="9">
    <location>
        <begin position="290"/>
        <end position="310"/>
    </location>
</feature>
<dbReference type="NCBIfam" id="TIGR01104">
    <property type="entry name" value="V_PPase"/>
    <property type="match status" value="1"/>
</dbReference>
<keyword evidence="9" id="KW-0375">Hydrogen ion transport</keyword>
<dbReference type="InterPro" id="IPR004131">
    <property type="entry name" value="PPase-energised_H-pump"/>
</dbReference>
<comment type="caution">
    <text evidence="9">Lacks conserved residue(s) required for the propagation of feature annotation.</text>
</comment>
<feature type="transmembrane region" description="Helical" evidence="9">
    <location>
        <begin position="6"/>
        <end position="28"/>
    </location>
</feature>
<feature type="transmembrane region" description="Helical" evidence="9">
    <location>
        <begin position="599"/>
        <end position="621"/>
    </location>
</feature>
<feature type="transmembrane region" description="Helical" evidence="9">
    <location>
        <begin position="126"/>
        <end position="153"/>
    </location>
</feature>
<feature type="transmembrane region" description="Helical" evidence="9">
    <location>
        <begin position="159"/>
        <end position="180"/>
    </location>
</feature>
<dbReference type="NCBIfam" id="NF001951">
    <property type="entry name" value="PRK00733.1-2"/>
    <property type="match status" value="1"/>
</dbReference>
<feature type="transmembrane region" description="Helical" evidence="9">
    <location>
        <begin position="403"/>
        <end position="425"/>
    </location>
</feature>
<feature type="transmembrane region" description="Helical" evidence="9">
    <location>
        <begin position="238"/>
        <end position="255"/>
    </location>
</feature>
<dbReference type="AlphaFoldDB" id="A0A366HRG5"/>
<feature type="transmembrane region" description="Helical" evidence="9">
    <location>
        <begin position="83"/>
        <end position="106"/>
    </location>
</feature>
<feature type="transmembrane region" description="Helical" evidence="9">
    <location>
        <begin position="469"/>
        <end position="487"/>
    </location>
</feature>
<comment type="caution">
    <text evidence="10">The sequence shown here is derived from an EMBL/GenBank/DDBJ whole genome shotgun (WGS) entry which is preliminary data.</text>
</comment>
<comment type="catalytic activity">
    <reaction evidence="9">
        <text>diphosphate + H2O + H(+)(in) = 2 phosphate + 2 H(+)(out)</text>
        <dbReference type="Rhea" id="RHEA:13973"/>
        <dbReference type="ChEBI" id="CHEBI:15377"/>
        <dbReference type="ChEBI" id="CHEBI:15378"/>
        <dbReference type="ChEBI" id="CHEBI:33019"/>
        <dbReference type="ChEBI" id="CHEBI:43474"/>
        <dbReference type="EC" id="7.1.3.1"/>
    </reaction>
</comment>
<evidence type="ECO:0000256" key="4">
    <source>
        <dbReference type="ARBA" id="ARBA00022842"/>
    </source>
</evidence>
<evidence type="ECO:0000256" key="2">
    <source>
        <dbReference type="ARBA" id="ARBA00022448"/>
    </source>
</evidence>
<feature type="transmembrane region" description="Helical" evidence="9">
    <location>
        <begin position="507"/>
        <end position="536"/>
    </location>
</feature>
<dbReference type="OrthoDB" id="9808652at2"/>
<evidence type="ECO:0000256" key="6">
    <source>
        <dbReference type="ARBA" id="ARBA00022989"/>
    </source>
</evidence>
<organism evidence="10 11">
    <name type="scientific">Roseimicrobium gellanilyticum</name>
    <dbReference type="NCBI Taxonomy" id="748857"/>
    <lineage>
        <taxon>Bacteria</taxon>
        <taxon>Pseudomonadati</taxon>
        <taxon>Verrucomicrobiota</taxon>
        <taxon>Verrucomicrobiia</taxon>
        <taxon>Verrucomicrobiales</taxon>
        <taxon>Verrucomicrobiaceae</taxon>
        <taxon>Roseimicrobium</taxon>
    </lineage>
</organism>
<dbReference type="HAMAP" id="MF_01129">
    <property type="entry name" value="PPase_energized_pump"/>
    <property type="match status" value="1"/>
</dbReference>
<reference evidence="10 11" key="1">
    <citation type="submission" date="2018-06" db="EMBL/GenBank/DDBJ databases">
        <title>Genomic Encyclopedia of Type Strains, Phase IV (KMG-IV): sequencing the most valuable type-strain genomes for metagenomic binning, comparative biology and taxonomic classification.</title>
        <authorList>
            <person name="Goeker M."/>
        </authorList>
    </citation>
    <scope>NUCLEOTIDE SEQUENCE [LARGE SCALE GENOMIC DNA]</scope>
    <source>
        <strain evidence="10 11">DSM 25532</strain>
    </source>
</reference>
<comment type="subcellular location">
    <subcellularLocation>
        <location evidence="9">Cell membrane</location>
        <topology evidence="9">Multi-pass membrane protein</topology>
    </subcellularLocation>
    <subcellularLocation>
        <location evidence="1">Endomembrane system</location>
        <topology evidence="1">Multi-pass membrane protein</topology>
    </subcellularLocation>
</comment>
<evidence type="ECO:0000256" key="5">
    <source>
        <dbReference type="ARBA" id="ARBA00022967"/>
    </source>
</evidence>
<protein>
    <recommendedName>
        <fullName evidence="9">K(+)-insensitive pyrophosphate-energized proton pump</fullName>
        <ecNumber evidence="9">7.1.3.1</ecNumber>
    </recommendedName>
    <alternativeName>
        <fullName evidence="9">Membrane-bound proton-translocating pyrophosphatase</fullName>
    </alternativeName>
    <alternativeName>
        <fullName evidence="9">Pyrophosphate-energized inorganic pyrophosphatase</fullName>
        <shortName evidence="9">H(+)-PPase</shortName>
    </alternativeName>
</protein>
<keyword evidence="4 9" id="KW-0460">Magnesium</keyword>
<accession>A0A366HRG5</accession>
<dbReference type="GO" id="GO:0005886">
    <property type="term" value="C:plasma membrane"/>
    <property type="evidence" value="ECO:0007669"/>
    <property type="project" value="UniProtKB-SubCell"/>
</dbReference>
<evidence type="ECO:0000256" key="8">
    <source>
        <dbReference type="ARBA" id="ARBA00023136"/>
    </source>
</evidence>
<dbReference type="EC" id="7.1.3.1" evidence="9"/>
<keyword evidence="3 9" id="KW-0812">Transmembrane</keyword>
<feature type="transmembrane region" description="Helical" evidence="9">
    <location>
        <begin position="261"/>
        <end position="283"/>
    </location>
</feature>
<evidence type="ECO:0000256" key="1">
    <source>
        <dbReference type="ARBA" id="ARBA00004127"/>
    </source>
</evidence>
<feature type="transmembrane region" description="Helical" evidence="9">
    <location>
        <begin position="330"/>
        <end position="352"/>
    </location>
</feature>
<comment type="subunit">
    <text evidence="9">Homodimer.</text>
</comment>
<feature type="transmembrane region" description="Helical" evidence="9">
    <location>
        <begin position="373"/>
        <end position="397"/>
    </location>
</feature>
<keyword evidence="9" id="KW-1003">Cell membrane</keyword>
<comment type="cofactor">
    <cofactor evidence="9">
        <name>Mg(2+)</name>
        <dbReference type="ChEBI" id="CHEBI:18420"/>
    </cofactor>
</comment>
<comment type="function">
    <text evidence="9">Proton pump that utilizes the energy of pyrophosphate hydrolysis as the driving force for proton movement across the membrane. Generates a proton motive force.</text>
</comment>
<dbReference type="PIRSF" id="PIRSF001265">
    <property type="entry name" value="H+-PPase"/>
    <property type="match status" value="1"/>
</dbReference>
<keyword evidence="11" id="KW-1185">Reference proteome</keyword>
<evidence type="ECO:0000313" key="10">
    <source>
        <dbReference type="EMBL" id="RBP46271.1"/>
    </source>
</evidence>
<dbReference type="PANTHER" id="PTHR31998">
    <property type="entry name" value="K(+)-INSENSITIVE PYROPHOSPHATE-ENERGIZED PROTON PUMP"/>
    <property type="match status" value="1"/>
</dbReference>
<dbReference type="RefSeq" id="WP_113957797.1">
    <property type="nucleotide sequence ID" value="NZ_QNRR01000002.1"/>
</dbReference>
<feature type="transmembrane region" description="Helical" evidence="9">
    <location>
        <begin position="573"/>
        <end position="593"/>
    </location>
</feature>
<dbReference type="Pfam" id="PF03030">
    <property type="entry name" value="H_PPase"/>
    <property type="match status" value="1"/>
</dbReference>
<sequence>MSDFLLNQGIIISIILGAVGLGYAVFLIKQIMASSAGNDAMKRVAAAIQEGAKAYLRRQVTSVSIIAVIITILLFIWKRSAPVPVGFIIGAVCSMIAGFIGMRVAVVANVRTTQAATVGHLQALRVAFNGGAVTGLLVVGLALLSVALFYIVMSAGGHQAHAIDSLVGLALGASLVSVFARLGGGIYTKAADVGADLVGKNENALDEDDPRNPATIADNVGDNVGDCAGMAADVFETYAVTLIGALLIASLSKFGDATQAALMYPFLIGGISIVGAVLGILWVNIRKGGATALLMQGVGISAVVTAVLAYPVTQALFGKAEKLPFTANALYFTAIIGLVLTWLVVLITNYYTSTEHAPVRKIAKASETGHATNIIAGISIGNYATALPVLLICASIAGGYMLAGLYGIAIAVMSMLSMAGIIVSLDAFGPITDNAGGIAVMSELPKEVRKITDELDAVGNTMKAVTKGYAIASAGVAALVLFGSFYLELEKHLGHVVEFSLKDPSVIIGLFIGGLLPFLFTAMSMNAVGNAAGAVVQEVRRQISAKPGILTGKDTPEYATCVDIVTKAALREMILPALLPIIGVLGVGWGVSFLQSNHFLGHTALGGMLMGTIVTGLFLGLSMTSAGGAWDNAKKYIEEGNHGGKGSDAHKAAVTGDTVGDPYKDTSGPAINPMIKVVNIVAILVIPLLF</sequence>
<feature type="site" description="Determinant of potassium independence" evidence="9">
    <location>
        <position position="463"/>
    </location>
</feature>
<evidence type="ECO:0000313" key="11">
    <source>
        <dbReference type="Proteomes" id="UP000253426"/>
    </source>
</evidence>
<feature type="transmembrane region" description="Helical" evidence="9">
    <location>
        <begin position="60"/>
        <end position="77"/>
    </location>
</feature>